<sequence>MLMTHVQRSFAPPATQPSLIEPLLFEVKRLIVGQDHLLERLLVALLARGHVLLEGVPGLAKTATIKALAQVVGGSFGRVQFTPDLVPADLVGTRIYNAKSAEFVTELGPIFVNLLLADEINRSPAKVQSALLEVMQERQVTIGKQTHFVPDPFLVLATQNPIESDGTYPLPEAQLDRFMFKVLVNYPSYEDEIVIVERVTGTNITLKTLLTPEHLRAFQQQVDQIYVDPHVVFYAATLVHATREPAQHGLQHLQHMLLYGASPRASINLITGARALAFMRGRPYVLPRDVADLALDVLRHRLVLSYEAVADGVSPDTIVGDLLRRFPPPHIDLGDRYVA</sequence>
<protein>
    <submittedName>
        <fullName evidence="3">MoxR-like ATPase</fullName>
    </submittedName>
</protein>
<dbReference type="EMBL" id="BSRI01000001">
    <property type="protein sequence ID" value="GLV55073.1"/>
    <property type="molecule type" value="Genomic_DNA"/>
</dbReference>
<dbReference type="RefSeq" id="WP_420917105.1">
    <property type="nucleotide sequence ID" value="NZ_BSRI01000001.1"/>
</dbReference>
<dbReference type="InterPro" id="IPR050764">
    <property type="entry name" value="CbbQ/NirQ/NorQ/GpvN"/>
</dbReference>
<dbReference type="PANTHER" id="PTHR42759:SF1">
    <property type="entry name" value="MAGNESIUM-CHELATASE SUBUNIT CHLD"/>
    <property type="match status" value="1"/>
</dbReference>
<dbReference type="PANTHER" id="PTHR42759">
    <property type="entry name" value="MOXR FAMILY PROTEIN"/>
    <property type="match status" value="1"/>
</dbReference>
<evidence type="ECO:0000313" key="3">
    <source>
        <dbReference type="EMBL" id="GLV55073.1"/>
    </source>
</evidence>
<name>A0ABQ6FRI4_9CHLR</name>
<dbReference type="Pfam" id="PF07726">
    <property type="entry name" value="AAA_3"/>
    <property type="match status" value="1"/>
</dbReference>
<dbReference type="InterPro" id="IPR011703">
    <property type="entry name" value="ATPase_AAA-3"/>
</dbReference>
<dbReference type="Proteomes" id="UP001344906">
    <property type="component" value="Unassembled WGS sequence"/>
</dbReference>
<dbReference type="PIRSF" id="PIRSF002849">
    <property type="entry name" value="AAA_ATPase_chaperone_MoxR_prd"/>
    <property type="match status" value="1"/>
</dbReference>
<feature type="domain" description="ATPase AAA-3" evidence="1">
    <location>
        <begin position="50"/>
        <end position="180"/>
    </location>
</feature>
<evidence type="ECO:0000259" key="1">
    <source>
        <dbReference type="Pfam" id="PF07726"/>
    </source>
</evidence>
<dbReference type="InterPro" id="IPR027417">
    <property type="entry name" value="P-loop_NTPase"/>
</dbReference>
<reference evidence="3 4" key="1">
    <citation type="submission" date="2023-02" db="EMBL/GenBank/DDBJ databases">
        <title>Dictyobacter halimunensis sp. nov., a new member of the class Ktedonobacteria from forest soil in a geothermal area.</title>
        <authorList>
            <person name="Rachmania M.K."/>
            <person name="Ningsih F."/>
            <person name="Sakai Y."/>
            <person name="Yabe S."/>
            <person name="Yokota A."/>
            <person name="Sjamsuridzal W."/>
        </authorList>
    </citation>
    <scope>NUCLEOTIDE SEQUENCE [LARGE SCALE GENOMIC DNA]</scope>
    <source>
        <strain evidence="3 4">S3.2.2.5</strain>
    </source>
</reference>
<dbReference type="CDD" id="cd00009">
    <property type="entry name" value="AAA"/>
    <property type="match status" value="1"/>
</dbReference>
<dbReference type="SUPFAM" id="SSF52540">
    <property type="entry name" value="P-loop containing nucleoside triphosphate hydrolases"/>
    <property type="match status" value="1"/>
</dbReference>
<gene>
    <name evidence="3" type="primary">moxR</name>
    <name evidence="3" type="ORF">KDH_19200</name>
</gene>
<organism evidence="3 4">
    <name type="scientific">Dictyobacter halimunensis</name>
    <dbReference type="NCBI Taxonomy" id="3026934"/>
    <lineage>
        <taxon>Bacteria</taxon>
        <taxon>Bacillati</taxon>
        <taxon>Chloroflexota</taxon>
        <taxon>Ktedonobacteria</taxon>
        <taxon>Ktedonobacterales</taxon>
        <taxon>Dictyobacteraceae</taxon>
        <taxon>Dictyobacter</taxon>
    </lineage>
</organism>
<dbReference type="Pfam" id="PF17863">
    <property type="entry name" value="AAA_lid_2"/>
    <property type="match status" value="1"/>
</dbReference>
<dbReference type="Gene3D" id="1.10.8.80">
    <property type="entry name" value="Magnesium chelatase subunit I, C-Terminal domain"/>
    <property type="match status" value="1"/>
</dbReference>
<evidence type="ECO:0000313" key="4">
    <source>
        <dbReference type="Proteomes" id="UP001344906"/>
    </source>
</evidence>
<feature type="domain" description="ChlI/MoxR AAA lid" evidence="2">
    <location>
        <begin position="257"/>
        <end position="319"/>
    </location>
</feature>
<comment type="caution">
    <text evidence="3">The sequence shown here is derived from an EMBL/GenBank/DDBJ whole genome shotgun (WGS) entry which is preliminary data.</text>
</comment>
<accession>A0ABQ6FRI4</accession>
<evidence type="ECO:0000259" key="2">
    <source>
        <dbReference type="Pfam" id="PF17863"/>
    </source>
</evidence>
<dbReference type="InterPro" id="IPR041628">
    <property type="entry name" value="ChlI/MoxR_AAA_lid"/>
</dbReference>
<dbReference type="Gene3D" id="3.40.50.300">
    <property type="entry name" value="P-loop containing nucleotide triphosphate hydrolases"/>
    <property type="match status" value="1"/>
</dbReference>
<keyword evidence="4" id="KW-1185">Reference proteome</keyword>
<proteinExistence type="predicted"/>